<evidence type="ECO:0000313" key="1">
    <source>
        <dbReference type="EMBL" id="EUD67535.1"/>
    </source>
</evidence>
<accession>W7A7H2</accession>
<dbReference type="GeneID" id="20037515"/>
<organism evidence="1 2">
    <name type="scientific">Plasmodium inui San Antonio 1</name>
    <dbReference type="NCBI Taxonomy" id="1237626"/>
    <lineage>
        <taxon>Eukaryota</taxon>
        <taxon>Sar</taxon>
        <taxon>Alveolata</taxon>
        <taxon>Apicomplexa</taxon>
        <taxon>Aconoidasida</taxon>
        <taxon>Haemosporida</taxon>
        <taxon>Plasmodiidae</taxon>
        <taxon>Plasmodium</taxon>
        <taxon>Plasmodium (Plasmodium)</taxon>
    </lineage>
</organism>
<evidence type="ECO:0000313" key="2">
    <source>
        <dbReference type="Proteomes" id="UP000030640"/>
    </source>
</evidence>
<keyword evidence="2" id="KW-1185">Reference proteome</keyword>
<proteinExistence type="predicted"/>
<gene>
    <name evidence="1" type="ORF">C922_02241</name>
</gene>
<sequence>MNIFNFTRMEKKKNSETEPVCARKGRSYDSSNDECSKLKIKGGQITPKRSEATCGDTPNAGCTNGHSLNNMLMRKKIENVHNDEWKIKQPVLFCDKSGNHKKMDVLIYPVCEHNEFYHLKEQKEGHPPGEGKQICTQNFVQKGRINEAIFTCGNNHKLEKDFIEKEGEKKKKKKKFLRDRNVV</sequence>
<reference evidence="1 2" key="1">
    <citation type="submission" date="2013-02" db="EMBL/GenBank/DDBJ databases">
        <title>The Genome Sequence of Plasmodium inui San Antonio 1.</title>
        <authorList>
            <consortium name="The Broad Institute Genome Sequencing Platform"/>
            <consortium name="The Broad Institute Genome Sequencing Center for Infectious Disease"/>
            <person name="Neafsey D."/>
            <person name="Cheeseman I."/>
            <person name="Volkman S."/>
            <person name="Adams J."/>
            <person name="Walker B."/>
            <person name="Young S.K."/>
            <person name="Zeng Q."/>
            <person name="Gargeya S."/>
            <person name="Fitzgerald M."/>
            <person name="Haas B."/>
            <person name="Abouelleil A."/>
            <person name="Alvarado L."/>
            <person name="Arachchi H.M."/>
            <person name="Berlin A.M."/>
            <person name="Chapman S.B."/>
            <person name="Dewar J."/>
            <person name="Goldberg J."/>
            <person name="Griggs A."/>
            <person name="Gujja S."/>
            <person name="Hansen M."/>
            <person name="Howarth C."/>
            <person name="Imamovic A."/>
            <person name="Larimer J."/>
            <person name="McCowan C."/>
            <person name="Murphy C."/>
            <person name="Neiman D."/>
            <person name="Pearson M."/>
            <person name="Priest M."/>
            <person name="Roberts A."/>
            <person name="Saif S."/>
            <person name="Shea T."/>
            <person name="Sisk P."/>
            <person name="Sykes S."/>
            <person name="Wortman J."/>
            <person name="Nusbaum C."/>
            <person name="Birren B."/>
        </authorList>
    </citation>
    <scope>NUCLEOTIDE SEQUENCE [LARGE SCALE GENOMIC DNA]</scope>
    <source>
        <strain evidence="1 2">San Antonio 1</strain>
    </source>
</reference>
<dbReference type="VEuPathDB" id="PlasmoDB:C922_02241"/>
<dbReference type="AlphaFoldDB" id="W7A7H2"/>
<dbReference type="EMBL" id="KI965466">
    <property type="protein sequence ID" value="EUD67535.1"/>
    <property type="molecule type" value="Genomic_DNA"/>
</dbReference>
<protein>
    <submittedName>
        <fullName evidence="1">Uncharacterized protein</fullName>
    </submittedName>
</protein>
<dbReference type="Proteomes" id="UP000030640">
    <property type="component" value="Unassembled WGS sequence"/>
</dbReference>
<name>W7A7H2_9APIC</name>
<dbReference type="RefSeq" id="XP_008816062.1">
    <property type="nucleotide sequence ID" value="XM_008817840.1"/>
</dbReference>